<name>A0A9I9CPQ4_CUCME</name>
<dbReference type="AlphaFoldDB" id="A0A9I9CPQ4"/>
<evidence type="ECO:0000259" key="1">
    <source>
        <dbReference type="Pfam" id="PF00583"/>
    </source>
</evidence>
<sequence>MGEEKIKVEIREFNEENRDIEMVEKLERSCEIGSKIKGASIFTNMMGDPLCRITFFPLHIMLVAELPENGEIVGVVRGCIKSLGIARSGVGVGEANTMKIGCILGLRVSPAHRTMTDDFKVLTNFGKRRMGIGLKLVHSVEEWVIRNGANYAFLAIEKKNKASKNLFTKKCNYVKFSSLVIFRQPLIVFPTTKDHNIISKGEIIKTEKLNIEQAISFYTNTLTTKGGVYPMDFDMILKEKLSLGTWVSYFNQEDWTHHLICSQKDSDQIYQRMPSSWVVFSIWNTCKAYKFQIRESKSDQLLPLRFLKSARKKFVSCFKMPNSVSFGKSFGFFFLYGIFGEGERVGELVESIWIFASRLAEDEKDCKAIVTELSVSDPIINHVPRNVSMSRVNDNLYLKRLSVHSDDEKDETLLSKDMETAANVIVDPRDF</sequence>
<dbReference type="SUPFAM" id="SSF55729">
    <property type="entry name" value="Acyl-CoA N-acyltransferases (Nat)"/>
    <property type="match status" value="1"/>
</dbReference>
<dbReference type="EnsemblPlants" id="MELO3C006714.2.1">
    <property type="protein sequence ID" value="MELO3C006714.2.1"/>
    <property type="gene ID" value="MELO3C006714.2"/>
</dbReference>
<feature type="domain" description="N-acetyltransferase" evidence="1">
    <location>
        <begin position="67"/>
        <end position="173"/>
    </location>
</feature>
<accession>A0A9I9CPQ4</accession>
<dbReference type="Gene3D" id="3.40.630.30">
    <property type="match status" value="1"/>
</dbReference>
<dbReference type="GO" id="GO:0016747">
    <property type="term" value="F:acyltransferase activity, transferring groups other than amino-acyl groups"/>
    <property type="evidence" value="ECO:0007669"/>
    <property type="project" value="InterPro"/>
</dbReference>
<dbReference type="InterPro" id="IPR016181">
    <property type="entry name" value="Acyl_CoA_acyltransferase"/>
</dbReference>
<evidence type="ECO:0000313" key="2">
    <source>
        <dbReference type="EnsemblPlants" id="MELO3C006714.2.1"/>
    </source>
</evidence>
<dbReference type="CDD" id="cd04301">
    <property type="entry name" value="NAT_SF"/>
    <property type="match status" value="1"/>
</dbReference>
<dbReference type="Gramene" id="MELO3C006714.2.1">
    <property type="protein sequence ID" value="MELO3C006714.2.1"/>
    <property type="gene ID" value="MELO3C006714.2"/>
</dbReference>
<dbReference type="Pfam" id="PF00583">
    <property type="entry name" value="Acetyltransf_1"/>
    <property type="match status" value="1"/>
</dbReference>
<dbReference type="InterPro" id="IPR052810">
    <property type="entry name" value="Plant_NAT"/>
</dbReference>
<dbReference type="PANTHER" id="PTHR47370">
    <property type="entry name" value="ACYL-COA N-ACYLTRANSFERASES (NAT) SUPERFAMILY PROTEIN"/>
    <property type="match status" value="1"/>
</dbReference>
<protein>
    <recommendedName>
        <fullName evidence="1">N-acetyltransferase domain-containing protein</fullName>
    </recommendedName>
</protein>
<proteinExistence type="predicted"/>
<dbReference type="PANTHER" id="PTHR47370:SF4">
    <property type="entry name" value="N-ACETYLTRANSFERASE HLS1-LIKE-RELATED"/>
    <property type="match status" value="1"/>
</dbReference>
<dbReference type="InterPro" id="IPR000182">
    <property type="entry name" value="GNAT_dom"/>
</dbReference>
<reference evidence="2" key="1">
    <citation type="submission" date="2023-03" db="UniProtKB">
        <authorList>
            <consortium name="EnsemblPlants"/>
        </authorList>
    </citation>
    <scope>IDENTIFICATION</scope>
</reference>
<organism evidence="2">
    <name type="scientific">Cucumis melo</name>
    <name type="common">Muskmelon</name>
    <dbReference type="NCBI Taxonomy" id="3656"/>
    <lineage>
        <taxon>Eukaryota</taxon>
        <taxon>Viridiplantae</taxon>
        <taxon>Streptophyta</taxon>
        <taxon>Embryophyta</taxon>
        <taxon>Tracheophyta</taxon>
        <taxon>Spermatophyta</taxon>
        <taxon>Magnoliopsida</taxon>
        <taxon>eudicotyledons</taxon>
        <taxon>Gunneridae</taxon>
        <taxon>Pentapetalae</taxon>
        <taxon>rosids</taxon>
        <taxon>fabids</taxon>
        <taxon>Cucurbitales</taxon>
        <taxon>Cucurbitaceae</taxon>
        <taxon>Benincaseae</taxon>
        <taxon>Cucumis</taxon>
    </lineage>
</organism>